<dbReference type="Proteomes" id="UP000078572">
    <property type="component" value="Plasmid pRI-1"/>
</dbReference>
<feature type="transmembrane region" description="Helical" evidence="1">
    <location>
        <begin position="53"/>
        <end position="72"/>
    </location>
</feature>
<reference evidence="3" key="1">
    <citation type="submission" date="2016-06" db="EMBL/GenBank/DDBJ databases">
        <authorList>
            <person name="Xu Y."/>
            <person name="Nagy A."/>
            <person name="Yan X."/>
            <person name="Kim S.W."/>
            <person name="Haley B."/>
            <person name="Liu N.T."/>
            <person name="Nou X."/>
        </authorList>
    </citation>
    <scope>NUCLEOTIDE SEQUENCE [LARGE SCALE GENOMIC DNA]</scope>
    <source>
        <strain evidence="3">ATCC 49129</strain>
        <plasmid evidence="3">pri-1</plasmid>
    </source>
</reference>
<dbReference type="GeneID" id="61529702"/>
<geneLocation type="plasmid" evidence="3">
    <name>pri-1</name>
</geneLocation>
<dbReference type="EMBL" id="CP016024">
    <property type="protein sequence ID" value="ANJ76268.1"/>
    <property type="molecule type" value="Genomic_DNA"/>
</dbReference>
<keyword evidence="2" id="KW-0614">Plasmid</keyword>
<keyword evidence="1" id="KW-0472">Membrane</keyword>
<dbReference type="OrthoDB" id="9900611at2"/>
<dbReference type="AlphaFoldDB" id="A0A192A7F0"/>
<proteinExistence type="predicted"/>
<dbReference type="RefSeq" id="WP_024979476.1">
    <property type="nucleotide sequence ID" value="NZ_CP016024.1"/>
</dbReference>
<protein>
    <submittedName>
        <fullName evidence="2">Uncharacterized protein</fullName>
    </submittedName>
</protein>
<feature type="transmembrane region" description="Helical" evidence="1">
    <location>
        <begin position="29"/>
        <end position="46"/>
    </location>
</feature>
<sequence>MTTTSTYFGSVLLGAAAVYFGLYGANPVSVLFIAVCVMSMLLPVLMGTRRKVALVRMGGAVAGALLMGLLAWRISTPIGQAAVGSRANEESVSKLLQMQAESRIATLKIEAKRNQAQSH</sequence>
<evidence type="ECO:0000256" key="1">
    <source>
        <dbReference type="SAM" id="Phobius"/>
    </source>
</evidence>
<keyword evidence="1" id="KW-0812">Transmembrane</keyword>
<organism evidence="2 3">
    <name type="scientific">Ralstonia insidiosa</name>
    <dbReference type="NCBI Taxonomy" id="190721"/>
    <lineage>
        <taxon>Bacteria</taxon>
        <taxon>Pseudomonadati</taxon>
        <taxon>Pseudomonadota</taxon>
        <taxon>Betaproteobacteria</taxon>
        <taxon>Burkholderiales</taxon>
        <taxon>Burkholderiaceae</taxon>
        <taxon>Ralstonia</taxon>
    </lineage>
</organism>
<evidence type="ECO:0000313" key="2">
    <source>
        <dbReference type="EMBL" id="ANJ76268.1"/>
    </source>
</evidence>
<feature type="transmembrane region" description="Helical" evidence="1">
    <location>
        <begin position="7"/>
        <end position="23"/>
    </location>
</feature>
<gene>
    <name evidence="2" type="ORF">A9Y76_27045</name>
</gene>
<keyword evidence="3" id="KW-1185">Reference proteome</keyword>
<evidence type="ECO:0000313" key="3">
    <source>
        <dbReference type="Proteomes" id="UP000078572"/>
    </source>
</evidence>
<keyword evidence="1" id="KW-1133">Transmembrane helix</keyword>
<accession>A0A192A7F0</accession>
<name>A0A192A7F0_9RALS</name>